<comment type="caution">
    <text evidence="1">The sequence shown here is derived from an EMBL/GenBank/DDBJ whole genome shotgun (WGS) entry which is preliminary data.</text>
</comment>
<dbReference type="Pfam" id="PF05711">
    <property type="entry name" value="TylF"/>
    <property type="match status" value="1"/>
</dbReference>
<sequence>MNRIRSAVIRRLGGTVPKPAKARTAGTPDQPKKEPKVLRLLRARYERLQADYFGVLRILAGDTELSPEVGRVLLHVVSNRLTMIRVPELVEMCAVVTDLQARGIKGSFLETGTANGGSAILLTALKEPDRELAVYDVFGQIPPPSSEDGKDVHKRYETIVSGEAVGPGGSDYYGYEDDLLGKVSAAFSAAGYPVDDNRVSLVQGLFEDTLHPDGPIAFAHLDGDWYESTIVSLERVVPHLSVGGVLAIDDYRSWSGCAKAVDEFFAERTDFERIDDAARLRFVRLSQD</sequence>
<dbReference type="PANTHER" id="PTHR40036">
    <property type="entry name" value="MACROCIN O-METHYLTRANSFERASE"/>
    <property type="match status" value="1"/>
</dbReference>
<dbReference type="InterPro" id="IPR029063">
    <property type="entry name" value="SAM-dependent_MTases_sf"/>
</dbReference>
<organism evidence="1 2">
    <name type="scientific">Aeromicrobium panaciterrae</name>
    <dbReference type="NCBI Taxonomy" id="363861"/>
    <lineage>
        <taxon>Bacteria</taxon>
        <taxon>Bacillati</taxon>
        <taxon>Actinomycetota</taxon>
        <taxon>Actinomycetes</taxon>
        <taxon>Propionibacteriales</taxon>
        <taxon>Nocardioidaceae</taxon>
        <taxon>Aeromicrobium</taxon>
    </lineage>
</organism>
<dbReference type="InterPro" id="IPR008884">
    <property type="entry name" value="TylF_MeTrfase"/>
</dbReference>
<gene>
    <name evidence="1" type="ORF">J2X11_002225</name>
</gene>
<evidence type="ECO:0000313" key="1">
    <source>
        <dbReference type="EMBL" id="MDR7087386.1"/>
    </source>
</evidence>
<dbReference type="GO" id="GO:0004066">
    <property type="term" value="F:asparagine synthase (glutamine-hydrolyzing) activity"/>
    <property type="evidence" value="ECO:0007669"/>
    <property type="project" value="UniProtKB-EC"/>
</dbReference>
<reference evidence="1 2" key="1">
    <citation type="submission" date="2023-07" db="EMBL/GenBank/DDBJ databases">
        <title>Sorghum-associated microbial communities from plants grown in Nebraska, USA.</title>
        <authorList>
            <person name="Schachtman D."/>
        </authorList>
    </citation>
    <scope>NUCLEOTIDE SEQUENCE [LARGE SCALE GENOMIC DNA]</scope>
    <source>
        <strain evidence="1 2">BE248</strain>
    </source>
</reference>
<evidence type="ECO:0000313" key="2">
    <source>
        <dbReference type="Proteomes" id="UP001257739"/>
    </source>
</evidence>
<protein>
    <submittedName>
        <fullName evidence="1">Asparagine synthase (Glutamine-hydrolyzing)</fullName>
        <ecNumber evidence="1">6.3.5.4</ecNumber>
    </submittedName>
</protein>
<proteinExistence type="predicted"/>
<dbReference type="RefSeq" id="WP_309970916.1">
    <property type="nucleotide sequence ID" value="NZ_JAVDWH010000001.1"/>
</dbReference>
<keyword evidence="1" id="KW-0436">Ligase</keyword>
<keyword evidence="2" id="KW-1185">Reference proteome</keyword>
<accession>A0ABU1UQD2</accession>
<dbReference type="PANTHER" id="PTHR40036:SF1">
    <property type="entry name" value="MACROCIN O-METHYLTRANSFERASE"/>
    <property type="match status" value="1"/>
</dbReference>
<name>A0ABU1UQD2_9ACTN</name>
<dbReference type="SUPFAM" id="SSF53335">
    <property type="entry name" value="S-adenosyl-L-methionine-dependent methyltransferases"/>
    <property type="match status" value="1"/>
</dbReference>
<dbReference type="Proteomes" id="UP001257739">
    <property type="component" value="Unassembled WGS sequence"/>
</dbReference>
<dbReference type="EC" id="6.3.5.4" evidence="1"/>
<dbReference type="EMBL" id="JAVDWH010000001">
    <property type="protein sequence ID" value="MDR7087386.1"/>
    <property type="molecule type" value="Genomic_DNA"/>
</dbReference>
<dbReference type="Gene3D" id="3.40.50.150">
    <property type="entry name" value="Vaccinia Virus protein VP39"/>
    <property type="match status" value="1"/>
</dbReference>